<evidence type="ECO:0000256" key="4">
    <source>
        <dbReference type="ARBA" id="ARBA00022468"/>
    </source>
</evidence>
<proteinExistence type="inferred from homology"/>
<feature type="domain" description="Rab3GAP catalytic subunit conserved" evidence="6">
    <location>
        <begin position="122"/>
        <end position="201"/>
    </location>
</feature>
<dbReference type="Pfam" id="PF13890">
    <property type="entry name" value="Rab3-GTPase_cat"/>
    <property type="match status" value="1"/>
</dbReference>
<dbReference type="GO" id="GO:0005096">
    <property type="term" value="F:GTPase activator activity"/>
    <property type="evidence" value="ECO:0007669"/>
    <property type="project" value="UniProtKB-KW"/>
</dbReference>
<dbReference type="EMBL" id="CP045903">
    <property type="protein sequence ID" value="QQP39636.1"/>
    <property type="molecule type" value="Genomic_DNA"/>
</dbReference>
<evidence type="ECO:0000256" key="5">
    <source>
        <dbReference type="ARBA" id="ARBA00022490"/>
    </source>
</evidence>
<organism evidence="7 8">
    <name type="scientific">Caligus rogercresseyi</name>
    <name type="common">Sea louse</name>
    <dbReference type="NCBI Taxonomy" id="217165"/>
    <lineage>
        <taxon>Eukaryota</taxon>
        <taxon>Metazoa</taxon>
        <taxon>Ecdysozoa</taxon>
        <taxon>Arthropoda</taxon>
        <taxon>Crustacea</taxon>
        <taxon>Multicrustacea</taxon>
        <taxon>Hexanauplia</taxon>
        <taxon>Copepoda</taxon>
        <taxon>Siphonostomatoida</taxon>
        <taxon>Caligidae</taxon>
        <taxon>Caligus</taxon>
    </lineage>
</organism>
<dbReference type="InterPro" id="IPR045700">
    <property type="entry name" value="Rab3GAP1"/>
</dbReference>
<dbReference type="PANTHER" id="PTHR21422">
    <property type="entry name" value="RAB3 GTPASE-ACTIVATING PROTEIN CATALYTIC SUBUNIT"/>
    <property type="match status" value="1"/>
</dbReference>
<keyword evidence="4" id="KW-0343">GTPase activation</keyword>
<dbReference type="GO" id="GO:0005737">
    <property type="term" value="C:cytoplasm"/>
    <property type="evidence" value="ECO:0007669"/>
    <property type="project" value="UniProtKB-SubCell"/>
</dbReference>
<dbReference type="AlphaFoldDB" id="A0A7T8GY48"/>
<keyword evidence="8" id="KW-1185">Reference proteome</keyword>
<reference evidence="8" key="1">
    <citation type="submission" date="2021-01" db="EMBL/GenBank/DDBJ databases">
        <title>Caligus Genome Assembly.</title>
        <authorList>
            <person name="Gallardo-Escarate C."/>
        </authorList>
    </citation>
    <scope>NUCLEOTIDE SEQUENCE [LARGE SCALE GENOMIC DNA]</scope>
</reference>
<comment type="subcellular location">
    <subcellularLocation>
        <location evidence="1">Cytoplasm</location>
    </subcellularLocation>
</comment>
<evidence type="ECO:0000313" key="7">
    <source>
        <dbReference type="EMBL" id="QQP39636.1"/>
    </source>
</evidence>
<accession>A0A7T8GY48</accession>
<keyword evidence="5" id="KW-0963">Cytoplasm</keyword>
<dbReference type="OrthoDB" id="17346at2759"/>
<dbReference type="Proteomes" id="UP000595437">
    <property type="component" value="Chromosome 14"/>
</dbReference>
<comment type="similarity">
    <text evidence="2">Belongs to the Rab3-GAP catalytic subunit family.</text>
</comment>
<evidence type="ECO:0000313" key="8">
    <source>
        <dbReference type="Proteomes" id="UP000595437"/>
    </source>
</evidence>
<evidence type="ECO:0000256" key="1">
    <source>
        <dbReference type="ARBA" id="ARBA00004496"/>
    </source>
</evidence>
<dbReference type="PANTHER" id="PTHR21422:SF9">
    <property type="entry name" value="RAB3 GTPASE-ACTIVATING PROTEIN CATALYTIC SUBUNIT"/>
    <property type="match status" value="1"/>
</dbReference>
<sequence length="202" mass="23143">MYEPYKLLNARIKSSPLHGIVWRLSILLNNVFRGSGGLKASAHLLHAFMSEIRARWKLGTPFQDFPRLQMINACILRRRDFEGQIIGDGVQVVELQQDEQEEDEFFDCHDDTPGKELPPWNRKPEGRLKRLGKERLLEYEDYLYIPICQDPAPLTEDQLAEKAALMFHLGLDEEGSNLRAKMQSTSLLSDMEAFKAANPEAS</sequence>
<dbReference type="InterPro" id="IPR026147">
    <property type="entry name" value="Rab3GAP1_conserved"/>
</dbReference>
<name>A0A7T8GY48_CALRO</name>
<protein>
    <recommendedName>
        <fullName evidence="3">Rab3 GTPase-activating protein catalytic subunit</fullName>
    </recommendedName>
</protein>
<evidence type="ECO:0000256" key="2">
    <source>
        <dbReference type="ARBA" id="ARBA00008856"/>
    </source>
</evidence>
<evidence type="ECO:0000259" key="6">
    <source>
        <dbReference type="Pfam" id="PF13890"/>
    </source>
</evidence>
<evidence type="ECO:0000256" key="3">
    <source>
        <dbReference type="ARBA" id="ARBA00015817"/>
    </source>
</evidence>
<gene>
    <name evidence="7" type="ORF">FKW44_020582</name>
</gene>